<dbReference type="Proteomes" id="UP000537260">
    <property type="component" value="Unassembled WGS sequence"/>
</dbReference>
<keyword evidence="2" id="KW-0472">Membrane</keyword>
<dbReference type="RefSeq" id="WP_179580018.1">
    <property type="nucleotide sequence ID" value="NZ_JACCFM010000001.1"/>
</dbReference>
<name>A0A7Z0EH27_9MICO</name>
<sequence length="225" mass="23050">MKAPQPPHDGSRPPRRTKRIVIAASVIAVVVAASGLAVVGALNSGNASGASDGASESSTPTPKPAPPLAIPTQTPAPLGDAEASEKTANAAVTDLVQANNEILQRADGGTDGLDSIAAGFVWGEMQALATQRQQEGLKQIGDAKITRTTVSSVDLSASPPTIVFDVCIDTSSIDVVDQNGESLKDQLYSSSTPTLNVYGAQFLDGLWKLVTHDIPATPDGAPCAR</sequence>
<feature type="region of interest" description="Disordered" evidence="1">
    <location>
        <begin position="46"/>
        <end position="84"/>
    </location>
</feature>
<gene>
    <name evidence="3" type="ORF">HNR05_003211</name>
</gene>
<proteinExistence type="predicted"/>
<comment type="caution">
    <text evidence="3">The sequence shown here is derived from an EMBL/GenBank/DDBJ whole genome shotgun (WGS) entry which is preliminary data.</text>
</comment>
<evidence type="ECO:0000256" key="1">
    <source>
        <dbReference type="SAM" id="MobiDB-lite"/>
    </source>
</evidence>
<evidence type="ECO:0000256" key="2">
    <source>
        <dbReference type="SAM" id="Phobius"/>
    </source>
</evidence>
<dbReference type="AlphaFoldDB" id="A0A7Z0EH27"/>
<reference evidence="3 4" key="1">
    <citation type="submission" date="2020-07" db="EMBL/GenBank/DDBJ databases">
        <title>Sequencing the genomes of 1000 actinobacteria strains.</title>
        <authorList>
            <person name="Klenk H.-P."/>
        </authorList>
    </citation>
    <scope>NUCLEOTIDE SEQUENCE [LARGE SCALE GENOMIC DNA]</scope>
    <source>
        <strain evidence="3 4">LI1</strain>
    </source>
</reference>
<organism evidence="3 4">
    <name type="scientific">Glaciibacter psychrotolerans</name>
    <dbReference type="NCBI Taxonomy" id="670054"/>
    <lineage>
        <taxon>Bacteria</taxon>
        <taxon>Bacillati</taxon>
        <taxon>Actinomycetota</taxon>
        <taxon>Actinomycetes</taxon>
        <taxon>Micrococcales</taxon>
        <taxon>Microbacteriaceae</taxon>
        <taxon>Glaciibacter</taxon>
    </lineage>
</organism>
<dbReference type="EMBL" id="JACCFM010000001">
    <property type="protein sequence ID" value="NYJ21420.1"/>
    <property type="molecule type" value="Genomic_DNA"/>
</dbReference>
<keyword evidence="2" id="KW-0812">Transmembrane</keyword>
<evidence type="ECO:0000313" key="4">
    <source>
        <dbReference type="Proteomes" id="UP000537260"/>
    </source>
</evidence>
<accession>A0A7Z0EH27</accession>
<feature type="compositionally biased region" description="Low complexity" evidence="1">
    <location>
        <begin position="46"/>
        <end position="60"/>
    </location>
</feature>
<keyword evidence="2" id="KW-1133">Transmembrane helix</keyword>
<evidence type="ECO:0000313" key="3">
    <source>
        <dbReference type="EMBL" id="NYJ21420.1"/>
    </source>
</evidence>
<protein>
    <submittedName>
        <fullName evidence="3">Uncharacterized protein</fullName>
    </submittedName>
</protein>
<keyword evidence="4" id="KW-1185">Reference proteome</keyword>
<feature type="transmembrane region" description="Helical" evidence="2">
    <location>
        <begin position="20"/>
        <end position="42"/>
    </location>
</feature>